<protein>
    <submittedName>
        <fullName evidence="3">Acetyl esterase/lipase</fullName>
    </submittedName>
</protein>
<name>A0A7W9TXN3_9BURK</name>
<comment type="caution">
    <text evidence="3">The sequence shown here is derived from an EMBL/GenBank/DDBJ whole genome shotgun (WGS) entry which is preliminary data.</text>
</comment>
<dbReference type="EMBL" id="JACHBW010000008">
    <property type="protein sequence ID" value="MBB6103312.1"/>
    <property type="molecule type" value="Genomic_DNA"/>
</dbReference>
<proteinExistence type="predicted"/>
<organism evidence="3 4">
    <name type="scientific">Paraburkholderia bannensis</name>
    <dbReference type="NCBI Taxonomy" id="765414"/>
    <lineage>
        <taxon>Bacteria</taxon>
        <taxon>Pseudomonadati</taxon>
        <taxon>Pseudomonadota</taxon>
        <taxon>Betaproteobacteria</taxon>
        <taxon>Burkholderiales</taxon>
        <taxon>Burkholderiaceae</taxon>
        <taxon>Paraburkholderia</taxon>
    </lineage>
</organism>
<evidence type="ECO:0000313" key="4">
    <source>
        <dbReference type="Proteomes" id="UP000571554"/>
    </source>
</evidence>
<evidence type="ECO:0000256" key="1">
    <source>
        <dbReference type="ARBA" id="ARBA00022801"/>
    </source>
</evidence>
<keyword evidence="1" id="KW-0378">Hydrolase</keyword>
<dbReference type="Gene3D" id="3.40.50.1820">
    <property type="entry name" value="alpha/beta hydrolase"/>
    <property type="match status" value="1"/>
</dbReference>
<sequence length="297" mass="32598">MKLRLLICVLVILFTTSLAWIAAHPLALLNALVPRGGCTRFVNLPYGPNLRQRIDVYMPKEGNDAAIPHRKRPMVVFFYGGSWQSGNREDYLFVGEALASKGFVTAIPDYRVYPQVVFPGFMQDAAAAVRWAKLHATMYGADPDRIFVAGHSAGAQIALLLATDRSWLAQAGLPANALAGAIGLAGPYDFLPLRDQTLERIFPDAIRSASQPIHFIEGNEPPVFLGVGLRDKMVDPANTERMAVQLRKHGDFVEVRRYPALTHEMTVGSLAAPLRLIAPFVPVGPVLEDVASFIDQR</sequence>
<dbReference type="RefSeq" id="WP_183724819.1">
    <property type="nucleotide sequence ID" value="NZ_JACHBW010000008.1"/>
</dbReference>
<accession>A0A7W9TXN3</accession>
<evidence type="ECO:0000259" key="2">
    <source>
        <dbReference type="Pfam" id="PF20434"/>
    </source>
</evidence>
<gene>
    <name evidence="3" type="ORF">F4827_003167</name>
</gene>
<dbReference type="InterPro" id="IPR050300">
    <property type="entry name" value="GDXG_lipolytic_enzyme"/>
</dbReference>
<evidence type="ECO:0000313" key="3">
    <source>
        <dbReference type="EMBL" id="MBB6103312.1"/>
    </source>
</evidence>
<feature type="domain" description="BD-FAE-like" evidence="2">
    <location>
        <begin position="55"/>
        <end position="244"/>
    </location>
</feature>
<dbReference type="Proteomes" id="UP000571554">
    <property type="component" value="Unassembled WGS sequence"/>
</dbReference>
<dbReference type="GO" id="GO:0016787">
    <property type="term" value="F:hydrolase activity"/>
    <property type="evidence" value="ECO:0007669"/>
    <property type="project" value="UniProtKB-KW"/>
</dbReference>
<dbReference type="Pfam" id="PF20434">
    <property type="entry name" value="BD-FAE"/>
    <property type="match status" value="1"/>
</dbReference>
<dbReference type="InterPro" id="IPR029058">
    <property type="entry name" value="AB_hydrolase_fold"/>
</dbReference>
<dbReference type="InterPro" id="IPR049492">
    <property type="entry name" value="BD-FAE-like_dom"/>
</dbReference>
<dbReference type="SUPFAM" id="SSF53474">
    <property type="entry name" value="alpha/beta-Hydrolases"/>
    <property type="match status" value="1"/>
</dbReference>
<reference evidence="3 4" key="1">
    <citation type="submission" date="2020-08" db="EMBL/GenBank/DDBJ databases">
        <title>Above-ground endophytic microbial communities from plants in different locations in the United States.</title>
        <authorList>
            <person name="Frank C."/>
        </authorList>
    </citation>
    <scope>NUCLEOTIDE SEQUENCE [LARGE SCALE GENOMIC DNA]</scope>
    <source>
        <strain evidence="3 4">WP4_2_2</strain>
    </source>
</reference>
<dbReference type="AlphaFoldDB" id="A0A7W9TXN3"/>
<dbReference type="PANTHER" id="PTHR48081:SF9">
    <property type="entry name" value="CARBOXYLESTERASE"/>
    <property type="match status" value="1"/>
</dbReference>
<dbReference type="PANTHER" id="PTHR48081">
    <property type="entry name" value="AB HYDROLASE SUPERFAMILY PROTEIN C4A8.06C"/>
    <property type="match status" value="1"/>
</dbReference>
<keyword evidence="4" id="KW-1185">Reference proteome</keyword>